<protein>
    <submittedName>
        <fullName evidence="2">Uncharacterized protein</fullName>
    </submittedName>
</protein>
<keyword evidence="3" id="KW-1185">Reference proteome</keyword>
<sequence>MRRTRGVRRTRGGSALRGTGPLAALGLAAAVLAAGAAPALADGSLITVIDNREADSILEVDRTGNVQSGSSGSTAGSDHDGSAVDAIQALFGEAEPDDD</sequence>
<evidence type="ECO:0000313" key="3">
    <source>
        <dbReference type="Proteomes" id="UP000217676"/>
    </source>
</evidence>
<dbReference type="EMBL" id="AP017424">
    <property type="protein sequence ID" value="BAU85248.1"/>
    <property type="molecule type" value="Genomic_DNA"/>
</dbReference>
<gene>
    <name evidence="2" type="ORF">SLA_4360</name>
</gene>
<organism evidence="2 3">
    <name type="scientific">Streptomyces laurentii</name>
    <dbReference type="NCBI Taxonomy" id="39478"/>
    <lineage>
        <taxon>Bacteria</taxon>
        <taxon>Bacillati</taxon>
        <taxon>Actinomycetota</taxon>
        <taxon>Actinomycetes</taxon>
        <taxon>Kitasatosporales</taxon>
        <taxon>Streptomycetaceae</taxon>
        <taxon>Streptomyces</taxon>
    </lineage>
</organism>
<feature type="region of interest" description="Disordered" evidence="1">
    <location>
        <begin position="60"/>
        <end position="84"/>
    </location>
</feature>
<dbReference type="AlphaFoldDB" id="A0A169NSI3"/>
<feature type="compositionally biased region" description="Polar residues" evidence="1">
    <location>
        <begin position="64"/>
        <end position="76"/>
    </location>
</feature>
<reference evidence="2 3" key="1">
    <citation type="journal article" date="2016" name="Genome Announc.">
        <title>Complete Genome Sequence of Thiostrepton-Producing Streptomyces laurentii ATCC 31255.</title>
        <authorList>
            <person name="Doi K."/>
            <person name="Fujino Y."/>
            <person name="Nagayoshi Y."/>
            <person name="Ohshima T."/>
            <person name="Ogata S."/>
        </authorList>
    </citation>
    <scope>NUCLEOTIDE SEQUENCE [LARGE SCALE GENOMIC DNA]</scope>
    <source>
        <strain evidence="2 3">ATCC 31255</strain>
    </source>
</reference>
<dbReference type="KEGG" id="slau:SLA_4360"/>
<dbReference type="Proteomes" id="UP000217676">
    <property type="component" value="Chromosome"/>
</dbReference>
<accession>A0A169NSI3</accession>
<evidence type="ECO:0000313" key="2">
    <source>
        <dbReference type="EMBL" id="BAU85248.1"/>
    </source>
</evidence>
<proteinExistence type="predicted"/>
<name>A0A169NSI3_STRLU</name>
<evidence type="ECO:0000256" key="1">
    <source>
        <dbReference type="SAM" id="MobiDB-lite"/>
    </source>
</evidence>